<dbReference type="PANTHER" id="PTHR43818">
    <property type="entry name" value="BCDNA.GH03377"/>
    <property type="match status" value="1"/>
</dbReference>
<dbReference type="KEGG" id="theu:HPC62_20350"/>
<dbReference type="SUPFAM" id="SSF51735">
    <property type="entry name" value="NAD(P)-binding Rossmann-fold domains"/>
    <property type="match status" value="1"/>
</dbReference>
<reference evidence="4 5" key="1">
    <citation type="submission" date="2020-05" db="EMBL/GenBank/DDBJ databases">
        <title>Complete genome sequence of of a novel Thermoleptolyngbya strain isolated from hot springs of Ganzi, Sichuan China.</title>
        <authorList>
            <person name="Tang J."/>
            <person name="Daroch M."/>
            <person name="Li L."/>
            <person name="Waleron K."/>
            <person name="Waleron M."/>
            <person name="Waleron M."/>
        </authorList>
    </citation>
    <scope>NUCLEOTIDE SEQUENCE [LARGE SCALE GENOMIC DNA]</scope>
    <source>
        <strain evidence="4 5">PKUAC-SCTA183</strain>
    </source>
</reference>
<organism evidence="4 5">
    <name type="scientific">Thermoleptolyngbya sichuanensis A183</name>
    <dbReference type="NCBI Taxonomy" id="2737172"/>
    <lineage>
        <taxon>Bacteria</taxon>
        <taxon>Bacillati</taxon>
        <taxon>Cyanobacteriota</taxon>
        <taxon>Cyanophyceae</taxon>
        <taxon>Oculatellales</taxon>
        <taxon>Oculatellaceae</taxon>
        <taxon>Thermoleptolyngbya</taxon>
        <taxon>Thermoleptolyngbya sichuanensis</taxon>
    </lineage>
</organism>
<evidence type="ECO:0000259" key="3">
    <source>
        <dbReference type="Pfam" id="PF22725"/>
    </source>
</evidence>
<dbReference type="PANTHER" id="PTHR43818:SF11">
    <property type="entry name" value="BCDNA.GH03377"/>
    <property type="match status" value="1"/>
</dbReference>
<dbReference type="SUPFAM" id="SSF55347">
    <property type="entry name" value="Glyceraldehyde-3-phosphate dehydrogenase-like, C-terminal domain"/>
    <property type="match status" value="1"/>
</dbReference>
<dbReference type="Pfam" id="PF01408">
    <property type="entry name" value="GFO_IDH_MocA"/>
    <property type="match status" value="1"/>
</dbReference>
<dbReference type="Pfam" id="PF22725">
    <property type="entry name" value="GFO_IDH_MocA_C3"/>
    <property type="match status" value="1"/>
</dbReference>
<feature type="domain" description="Gfo/Idh/MocA-like oxidoreductase N-terminal" evidence="2">
    <location>
        <begin position="1"/>
        <end position="115"/>
    </location>
</feature>
<dbReference type="Gene3D" id="3.40.50.720">
    <property type="entry name" value="NAD(P)-binding Rossmann-like Domain"/>
    <property type="match status" value="1"/>
</dbReference>
<accession>A0A6M8BDM0</accession>
<dbReference type="InterPro" id="IPR055170">
    <property type="entry name" value="GFO_IDH_MocA-like_dom"/>
</dbReference>
<dbReference type="InterPro" id="IPR050463">
    <property type="entry name" value="Gfo/Idh/MocA_oxidrdct_glycsds"/>
</dbReference>
<dbReference type="EMBL" id="CP053661">
    <property type="protein sequence ID" value="QKD84212.1"/>
    <property type="molecule type" value="Genomic_DNA"/>
</dbReference>
<gene>
    <name evidence="4" type="ORF">HPC62_20350</name>
</gene>
<dbReference type="AlphaFoldDB" id="A0A6M8BDM0"/>
<proteinExistence type="predicted"/>
<dbReference type="Gene3D" id="3.30.360.10">
    <property type="entry name" value="Dihydrodipicolinate Reductase, domain 2"/>
    <property type="match status" value="1"/>
</dbReference>
<dbReference type="RefSeq" id="WP_172358259.1">
    <property type="nucleotide sequence ID" value="NZ_CP053661.1"/>
</dbReference>
<evidence type="ECO:0000259" key="2">
    <source>
        <dbReference type="Pfam" id="PF01408"/>
    </source>
</evidence>
<name>A0A6M8BDM0_9CYAN</name>
<dbReference type="GO" id="GO:0016491">
    <property type="term" value="F:oxidoreductase activity"/>
    <property type="evidence" value="ECO:0007669"/>
    <property type="project" value="UniProtKB-KW"/>
</dbReference>
<sequence length="403" mass="45329">MRIAIVGCGFVADYYLKTLQRHPELKLMGVMDRVPERAERFSEYHSVPRYDTFDDLLKDPDVDIVLNLTNPRSHYQVSRDCLAAGKHVYSEKPLAMDMADATELVELAERRGLLIASAPCSVLGETAQTVWRALRENRIGKVRLVYAEMDDGLVHKMPYQKWVSESGVPWPYKDEFEVGCTLEHAGYYVTWLTAFFGPAESVTAFSSCLIPDKETNVPLAVNAPDFSVACIKFASGVVARLTCGIVAPHDHGLRIIGDDGVLGIHDCWYYEDPVYIQRMVTLRRKAFMSPIKQRYPLLRKGGKRFNYKGSQQMDFARGVAEMAAAIAEGRPCRLSPRFSLHNNEIVLAIQNAMETSRTYRLTTTFEPIAPMPWASDGVETREQPQLEPMSTAKVAALTSRIPQ</sequence>
<keyword evidence="5" id="KW-1185">Reference proteome</keyword>
<dbReference type="InterPro" id="IPR000683">
    <property type="entry name" value="Gfo/Idh/MocA-like_OxRdtase_N"/>
</dbReference>
<keyword evidence="1" id="KW-0560">Oxidoreductase</keyword>
<feature type="domain" description="GFO/IDH/MocA-like oxidoreductase" evidence="3">
    <location>
        <begin position="128"/>
        <end position="262"/>
    </location>
</feature>
<dbReference type="InterPro" id="IPR036291">
    <property type="entry name" value="NAD(P)-bd_dom_sf"/>
</dbReference>
<dbReference type="Proteomes" id="UP000505210">
    <property type="component" value="Chromosome"/>
</dbReference>
<evidence type="ECO:0000313" key="5">
    <source>
        <dbReference type="Proteomes" id="UP000505210"/>
    </source>
</evidence>
<dbReference type="GO" id="GO:0000166">
    <property type="term" value="F:nucleotide binding"/>
    <property type="evidence" value="ECO:0007669"/>
    <property type="project" value="InterPro"/>
</dbReference>
<protein>
    <submittedName>
        <fullName evidence="4">Gfo/Idh/MocA family oxidoreductase</fullName>
    </submittedName>
</protein>
<evidence type="ECO:0000313" key="4">
    <source>
        <dbReference type="EMBL" id="QKD84212.1"/>
    </source>
</evidence>
<evidence type="ECO:0000256" key="1">
    <source>
        <dbReference type="ARBA" id="ARBA00023002"/>
    </source>
</evidence>